<dbReference type="InterPro" id="IPR036322">
    <property type="entry name" value="WD40_repeat_dom_sf"/>
</dbReference>
<gene>
    <name evidence="2" type="ORF">OXX778_LOCUS22414</name>
</gene>
<feature type="non-terminal residue" evidence="2">
    <location>
        <position position="1"/>
    </location>
</feature>
<evidence type="ECO:0000256" key="1">
    <source>
        <dbReference type="PROSITE-ProRule" id="PRU00221"/>
    </source>
</evidence>
<keyword evidence="3" id="KW-1185">Reference proteome</keyword>
<dbReference type="InterPro" id="IPR019775">
    <property type="entry name" value="WD40_repeat_CS"/>
</dbReference>
<name>A0A814R6R3_9BILA</name>
<dbReference type="PROSITE" id="PS00678">
    <property type="entry name" value="WD_REPEATS_1"/>
    <property type="match status" value="1"/>
</dbReference>
<sequence length="41" mass="4801">AQFHDSKHSIIDISYDEKRKHLLTVGFDRVIKVWDMSSILA</sequence>
<comment type="caution">
    <text evidence="2">The sequence shown here is derived from an EMBL/GenBank/DDBJ whole genome shotgun (WGS) entry which is preliminary data.</text>
</comment>
<keyword evidence="1" id="KW-0853">WD repeat</keyword>
<dbReference type="EMBL" id="CAJNOC010009499">
    <property type="protein sequence ID" value="CAF1129666.1"/>
    <property type="molecule type" value="Genomic_DNA"/>
</dbReference>
<organism evidence="2 3">
    <name type="scientific">Brachionus calyciflorus</name>
    <dbReference type="NCBI Taxonomy" id="104777"/>
    <lineage>
        <taxon>Eukaryota</taxon>
        <taxon>Metazoa</taxon>
        <taxon>Spiralia</taxon>
        <taxon>Gnathifera</taxon>
        <taxon>Rotifera</taxon>
        <taxon>Eurotatoria</taxon>
        <taxon>Monogononta</taxon>
        <taxon>Pseudotrocha</taxon>
        <taxon>Ploima</taxon>
        <taxon>Brachionidae</taxon>
        <taxon>Brachionus</taxon>
    </lineage>
</organism>
<feature type="repeat" description="WD" evidence="1">
    <location>
        <begin position="3"/>
        <end position="41"/>
    </location>
</feature>
<dbReference type="AlphaFoldDB" id="A0A814R6R3"/>
<protein>
    <submittedName>
        <fullName evidence="2">Uncharacterized protein</fullName>
    </submittedName>
</protein>
<dbReference type="Proteomes" id="UP000663879">
    <property type="component" value="Unassembled WGS sequence"/>
</dbReference>
<dbReference type="PROSITE" id="PS50294">
    <property type="entry name" value="WD_REPEATS_REGION"/>
    <property type="match status" value="1"/>
</dbReference>
<reference evidence="2" key="1">
    <citation type="submission" date="2021-02" db="EMBL/GenBank/DDBJ databases">
        <authorList>
            <person name="Nowell W R."/>
        </authorList>
    </citation>
    <scope>NUCLEOTIDE SEQUENCE</scope>
    <source>
        <strain evidence="2">Ploen Becks lab</strain>
    </source>
</reference>
<dbReference type="SUPFAM" id="SSF50978">
    <property type="entry name" value="WD40 repeat-like"/>
    <property type="match status" value="1"/>
</dbReference>
<accession>A0A814R6R3</accession>
<dbReference type="InterPro" id="IPR001680">
    <property type="entry name" value="WD40_rpt"/>
</dbReference>
<dbReference type="OrthoDB" id="63070at2759"/>
<proteinExistence type="predicted"/>
<dbReference type="PROSITE" id="PS50082">
    <property type="entry name" value="WD_REPEATS_2"/>
    <property type="match status" value="1"/>
</dbReference>
<evidence type="ECO:0000313" key="3">
    <source>
        <dbReference type="Proteomes" id="UP000663879"/>
    </source>
</evidence>
<evidence type="ECO:0000313" key="2">
    <source>
        <dbReference type="EMBL" id="CAF1129666.1"/>
    </source>
</evidence>